<dbReference type="Proteomes" id="UP000236642">
    <property type="component" value="Unassembled WGS sequence"/>
</dbReference>
<organism evidence="1 2">
    <name type="scientific">Candidatus Thermoflexus japonica</name>
    <dbReference type="NCBI Taxonomy" id="2035417"/>
    <lineage>
        <taxon>Bacteria</taxon>
        <taxon>Bacillati</taxon>
        <taxon>Chloroflexota</taxon>
        <taxon>Thermoflexia</taxon>
        <taxon>Thermoflexales</taxon>
        <taxon>Thermoflexaceae</taxon>
        <taxon>Thermoflexus</taxon>
    </lineage>
</organism>
<sequence length="121" mass="13304">MGFPFPEAMKQLQPYRHRMPVIVAVEPELEAGRRARWEAVSPRIAEAGAALVVLTPEPAALRGAVVLVDPGLFLSAVKGPQAWVLDAYLEPRVCLDTSRLDPGLLDRILAWVEGIQHECPE</sequence>
<gene>
    <name evidence="1" type="ORF">HRbin22_01611</name>
</gene>
<dbReference type="EMBL" id="BEHY01000038">
    <property type="protein sequence ID" value="GBD09361.1"/>
    <property type="molecule type" value="Genomic_DNA"/>
</dbReference>
<reference evidence="2" key="1">
    <citation type="submission" date="2017-09" db="EMBL/GenBank/DDBJ databases">
        <title>Metaegenomics of thermophilic ammonia-oxidizing enrichment culture.</title>
        <authorList>
            <person name="Kato S."/>
            <person name="Suzuki K."/>
        </authorList>
    </citation>
    <scope>NUCLEOTIDE SEQUENCE [LARGE SCALE GENOMIC DNA]</scope>
</reference>
<evidence type="ECO:0000313" key="2">
    <source>
        <dbReference type="Proteomes" id="UP000236642"/>
    </source>
</evidence>
<protein>
    <submittedName>
        <fullName evidence="1">Uncharacterized protein</fullName>
    </submittedName>
</protein>
<dbReference type="AlphaFoldDB" id="A0A2H5Y7E7"/>
<name>A0A2H5Y7E7_9CHLR</name>
<evidence type="ECO:0000313" key="1">
    <source>
        <dbReference type="EMBL" id="GBD09361.1"/>
    </source>
</evidence>
<proteinExistence type="predicted"/>
<comment type="caution">
    <text evidence="1">The sequence shown here is derived from an EMBL/GenBank/DDBJ whole genome shotgun (WGS) entry which is preliminary data.</text>
</comment>
<accession>A0A2H5Y7E7</accession>